<evidence type="ECO:0000256" key="1">
    <source>
        <dbReference type="ARBA" id="ARBA00001974"/>
    </source>
</evidence>
<evidence type="ECO:0000259" key="8">
    <source>
        <dbReference type="PROSITE" id="PS51085"/>
    </source>
</evidence>
<dbReference type="InterPro" id="IPR050415">
    <property type="entry name" value="MRET"/>
</dbReference>
<dbReference type="PROSITE" id="PS51384">
    <property type="entry name" value="FAD_FR"/>
    <property type="match status" value="1"/>
</dbReference>
<dbReference type="GO" id="GO:0046872">
    <property type="term" value="F:metal ion binding"/>
    <property type="evidence" value="ECO:0007669"/>
    <property type="project" value="UniProtKB-KW"/>
</dbReference>
<keyword evidence="7" id="KW-0411">Iron-sulfur</keyword>
<keyword evidence="3" id="KW-0001">2Fe-2S</keyword>
<dbReference type="SUPFAM" id="SSF52343">
    <property type="entry name" value="Ferredoxin reductase-like, C-terminal NADP-linked domain"/>
    <property type="match status" value="1"/>
</dbReference>
<evidence type="ECO:0000256" key="7">
    <source>
        <dbReference type="ARBA" id="ARBA00023014"/>
    </source>
</evidence>
<reference evidence="10" key="1">
    <citation type="submission" date="2022-06" db="EMBL/GenBank/DDBJ databases">
        <title>Genomic Encyclopedia of Archaeal and Bacterial Type Strains, Phase II (KMG-II): from individual species to whole genera.</title>
        <authorList>
            <person name="Goeker M."/>
        </authorList>
    </citation>
    <scope>NUCLEOTIDE SEQUENCE</scope>
    <source>
        <strain evidence="10">DSM 43935</strain>
    </source>
</reference>
<organism evidence="10 11">
    <name type="scientific">Goodfellowiella coeruleoviolacea</name>
    <dbReference type="NCBI Taxonomy" id="334858"/>
    <lineage>
        <taxon>Bacteria</taxon>
        <taxon>Bacillati</taxon>
        <taxon>Actinomycetota</taxon>
        <taxon>Actinomycetes</taxon>
        <taxon>Pseudonocardiales</taxon>
        <taxon>Pseudonocardiaceae</taxon>
        <taxon>Goodfellowiella</taxon>
    </lineage>
</organism>
<gene>
    <name evidence="10" type="ORF">LX83_004250</name>
</gene>
<keyword evidence="6" id="KW-0408">Iron</keyword>
<evidence type="ECO:0000256" key="6">
    <source>
        <dbReference type="ARBA" id="ARBA00023004"/>
    </source>
</evidence>
<dbReference type="InterPro" id="IPR012675">
    <property type="entry name" value="Beta-grasp_dom_sf"/>
</dbReference>
<dbReference type="PRINTS" id="PR00409">
    <property type="entry name" value="PHDIOXRDTASE"/>
</dbReference>
<dbReference type="InterPro" id="IPR006058">
    <property type="entry name" value="2Fe2S_fd_BS"/>
</dbReference>
<dbReference type="CDD" id="cd06185">
    <property type="entry name" value="PDR_like"/>
    <property type="match status" value="1"/>
</dbReference>
<evidence type="ECO:0000256" key="3">
    <source>
        <dbReference type="ARBA" id="ARBA00022714"/>
    </source>
</evidence>
<dbReference type="Proteomes" id="UP001206128">
    <property type="component" value="Unassembled WGS sequence"/>
</dbReference>
<protein>
    <submittedName>
        <fullName evidence="10">Ferredoxin-NADP reductase</fullName>
    </submittedName>
</protein>
<dbReference type="Pfam" id="PF00111">
    <property type="entry name" value="Fer2"/>
    <property type="match status" value="1"/>
</dbReference>
<dbReference type="RefSeq" id="WP_253774168.1">
    <property type="nucleotide sequence ID" value="NZ_JAMTCK010000009.1"/>
</dbReference>
<dbReference type="PANTHER" id="PTHR47354">
    <property type="entry name" value="NADH OXIDOREDUCTASE HCR"/>
    <property type="match status" value="1"/>
</dbReference>
<dbReference type="InterPro" id="IPR036010">
    <property type="entry name" value="2Fe-2S_ferredoxin-like_sf"/>
</dbReference>
<keyword evidence="4" id="KW-0479">Metal-binding</keyword>
<evidence type="ECO:0000256" key="4">
    <source>
        <dbReference type="ARBA" id="ARBA00022723"/>
    </source>
</evidence>
<dbReference type="SUPFAM" id="SSF54292">
    <property type="entry name" value="2Fe-2S ferredoxin-like"/>
    <property type="match status" value="1"/>
</dbReference>
<feature type="domain" description="FAD-binding FR-type" evidence="9">
    <location>
        <begin position="8"/>
        <end position="110"/>
    </location>
</feature>
<dbReference type="InterPro" id="IPR001041">
    <property type="entry name" value="2Fe-2S_ferredoxin-type"/>
</dbReference>
<evidence type="ECO:0000256" key="2">
    <source>
        <dbReference type="ARBA" id="ARBA00022630"/>
    </source>
</evidence>
<evidence type="ECO:0000256" key="5">
    <source>
        <dbReference type="ARBA" id="ARBA00023002"/>
    </source>
</evidence>
<dbReference type="AlphaFoldDB" id="A0AAE3KHY2"/>
<dbReference type="InterPro" id="IPR017927">
    <property type="entry name" value="FAD-bd_FR_type"/>
</dbReference>
<evidence type="ECO:0000259" key="9">
    <source>
        <dbReference type="PROSITE" id="PS51384"/>
    </source>
</evidence>
<dbReference type="CDD" id="cd00207">
    <property type="entry name" value="fer2"/>
    <property type="match status" value="1"/>
</dbReference>
<sequence length="324" mass="35132">MTTASHTEPELDLVVARKEVVAEGVVRLTLRHPDGRPLPAWQPGAHLDLVLPNGLVRQYSLCGDPHDLSALRVAVLREAAGRGGSRYVHDTLTEGHQVRIRGPRNHFPLVRAERYLFLAGGVGITPILPMVRSVAASGREWHLAYGGRTRTSMAFREELLASYPERVSIHPQDEHGPLDLSSLLAHPGRDATDTAVYCCGPESLLLAVERHCAAWPAGALHVERFSPRATAAEGPRESFEVELARAGRVLTVPAEHSILAVVEQAGVPVLSSCREGTCGTCETTVLSGRPDHRDSVLTDEEKATADVMMICVSRSCSPRLVLDL</sequence>
<accession>A0AAE3KHY2</accession>
<evidence type="ECO:0000313" key="10">
    <source>
        <dbReference type="EMBL" id="MCP2167377.1"/>
    </source>
</evidence>
<dbReference type="InterPro" id="IPR001433">
    <property type="entry name" value="OxRdtase_FAD/NAD-bd"/>
</dbReference>
<evidence type="ECO:0000313" key="11">
    <source>
        <dbReference type="Proteomes" id="UP001206128"/>
    </source>
</evidence>
<keyword evidence="11" id="KW-1185">Reference proteome</keyword>
<dbReference type="PROSITE" id="PS00197">
    <property type="entry name" value="2FE2S_FER_1"/>
    <property type="match status" value="1"/>
</dbReference>
<dbReference type="GO" id="GO:0016491">
    <property type="term" value="F:oxidoreductase activity"/>
    <property type="evidence" value="ECO:0007669"/>
    <property type="project" value="UniProtKB-KW"/>
</dbReference>
<dbReference type="Gene3D" id="3.40.50.80">
    <property type="entry name" value="Nucleotide-binding domain of ferredoxin-NADP reductase (FNR) module"/>
    <property type="match status" value="1"/>
</dbReference>
<dbReference type="SUPFAM" id="SSF63380">
    <property type="entry name" value="Riboflavin synthase domain-like"/>
    <property type="match status" value="1"/>
</dbReference>
<comment type="cofactor">
    <cofactor evidence="1">
        <name>FAD</name>
        <dbReference type="ChEBI" id="CHEBI:57692"/>
    </cofactor>
</comment>
<keyword evidence="2" id="KW-0285">Flavoprotein</keyword>
<proteinExistence type="predicted"/>
<dbReference type="GO" id="GO:0051537">
    <property type="term" value="F:2 iron, 2 sulfur cluster binding"/>
    <property type="evidence" value="ECO:0007669"/>
    <property type="project" value="UniProtKB-KW"/>
</dbReference>
<dbReference type="InterPro" id="IPR039261">
    <property type="entry name" value="FNR_nucleotide-bd"/>
</dbReference>
<keyword evidence="5" id="KW-0560">Oxidoreductase</keyword>
<name>A0AAE3KHY2_9PSEU</name>
<dbReference type="PANTHER" id="PTHR47354:SF1">
    <property type="entry name" value="CARNITINE MONOOXYGENASE REDUCTASE SUBUNIT"/>
    <property type="match status" value="1"/>
</dbReference>
<feature type="domain" description="2Fe-2S ferredoxin-type" evidence="8">
    <location>
        <begin position="239"/>
        <end position="324"/>
    </location>
</feature>
<dbReference type="Pfam" id="PF00175">
    <property type="entry name" value="NAD_binding_1"/>
    <property type="match status" value="1"/>
</dbReference>
<dbReference type="Gene3D" id="2.40.30.10">
    <property type="entry name" value="Translation factors"/>
    <property type="match status" value="1"/>
</dbReference>
<dbReference type="EMBL" id="JAMTCK010000009">
    <property type="protein sequence ID" value="MCP2167377.1"/>
    <property type="molecule type" value="Genomic_DNA"/>
</dbReference>
<dbReference type="Gene3D" id="3.10.20.30">
    <property type="match status" value="1"/>
</dbReference>
<dbReference type="InterPro" id="IPR017938">
    <property type="entry name" value="Riboflavin_synthase-like_b-brl"/>
</dbReference>
<dbReference type="PROSITE" id="PS51085">
    <property type="entry name" value="2FE2S_FER_2"/>
    <property type="match status" value="1"/>
</dbReference>
<comment type="caution">
    <text evidence="10">The sequence shown here is derived from an EMBL/GenBank/DDBJ whole genome shotgun (WGS) entry which is preliminary data.</text>
</comment>